<keyword evidence="7" id="KW-0560">Oxidoreductase</keyword>
<dbReference type="InterPro" id="IPR006656">
    <property type="entry name" value="Mopterin_OxRdtase"/>
</dbReference>
<dbReference type="GO" id="GO:0016491">
    <property type="term" value="F:oxidoreductase activity"/>
    <property type="evidence" value="ECO:0007669"/>
    <property type="project" value="UniProtKB-KW"/>
</dbReference>
<dbReference type="Gene3D" id="3.40.228.10">
    <property type="entry name" value="Dimethylsulfoxide Reductase, domain 2"/>
    <property type="match status" value="1"/>
</dbReference>
<keyword evidence="3" id="KW-0004">4Fe-4S</keyword>
<dbReference type="GO" id="GO:0051539">
    <property type="term" value="F:4 iron, 4 sulfur cluster binding"/>
    <property type="evidence" value="ECO:0007669"/>
    <property type="project" value="UniProtKB-KW"/>
</dbReference>
<sequence length="749" mass="84221">MMTLNKTFKWFDCNRREFLVGTAALGTSLLLGDSLKPKADSLRVGEEVTIPTCCHMCGGGTGVIATVRDGVVSKLEPNVDNPIGVCNTSTGYYENSKYGAAMCPRGLSAIMSLYDPDRIKKPMLRTNPKKGISIDPEWQEISWEEALEIIQDKLKKLLDENRPEALITFSENSLFTDVQRDFCHLFGTPNVSFHTNICSVTRKSAAKSVLGVEEPLGDYQHCKFMLLFGWNPLSAVKWAHLPQIILNGKQNGSKLVVIDPRFSETAAKADKWLPILPGTDGALALALAHVIVKENLHNERFINDWTEGFKEYKEFLTDKTPEWAEKICGIPSDEIQILAREFASNQPAIADVWVGPGQQSNGFNASRAIFLLNVLVGNVDQPGGMMLTEEFKLGNSPIQTSQSKTKRFDGLENFPFGHRSGVYVEAIRHLYHQSGPYPLEVAFFTMSNPVLSLPNSNIVVDALKKLNFIVVIDNYISETALLADLVLPGTIYMERSGLVTRGTNWKYVALRQPVVEPLFGQLPEVDIFIELANRLELKDIQGKVAFKDISYEDYMDYRLQKSDAGITLAELKSFSGAVWRSNEETQFEKYKLRNNKFHFSISTLDLGNVDKFPVFRQRKWMPDSNYPFYLISWKHISHTHSRTQNNPYLSELKNQNFLYINPETAKSLSFNDGDRIRVNSPYGRVTATLRITPGIHPKVLGTEWGFGHKGFGKYAKDKGFSVNHLNGLLSDEITGQALHKEICVNIEKL</sequence>
<dbReference type="PANTHER" id="PTHR43742">
    <property type="entry name" value="TRIMETHYLAMINE-N-OXIDE REDUCTASE"/>
    <property type="match status" value="1"/>
</dbReference>
<dbReference type="OrthoDB" id="9803192at2"/>
<dbReference type="Gene3D" id="2.20.25.90">
    <property type="entry name" value="ADC-like domains"/>
    <property type="match status" value="1"/>
</dbReference>
<comment type="caution">
    <text evidence="11">The sequence shown here is derived from an EMBL/GenBank/DDBJ whole genome shotgun (WGS) entry which is preliminary data.</text>
</comment>
<evidence type="ECO:0000256" key="2">
    <source>
        <dbReference type="ARBA" id="ARBA00010312"/>
    </source>
</evidence>
<evidence type="ECO:0000256" key="4">
    <source>
        <dbReference type="ARBA" id="ARBA00022505"/>
    </source>
</evidence>
<dbReference type="Gene3D" id="3.30.2070.10">
    <property type="entry name" value="Formate dehydrogenase/DMSO reductase"/>
    <property type="match status" value="1"/>
</dbReference>
<accession>A0A0A8X0D0</accession>
<dbReference type="InterPro" id="IPR006657">
    <property type="entry name" value="MoPterin_dinucl-bd_dom"/>
</dbReference>
<dbReference type="InterPro" id="IPR006311">
    <property type="entry name" value="TAT_signal"/>
</dbReference>
<dbReference type="SUPFAM" id="SSF50692">
    <property type="entry name" value="ADC-like"/>
    <property type="match status" value="1"/>
</dbReference>
<comment type="similarity">
    <text evidence="2">Belongs to the prokaryotic molybdopterin-containing oxidoreductase family.</text>
</comment>
<dbReference type="Gene3D" id="3.40.50.740">
    <property type="match status" value="1"/>
</dbReference>
<dbReference type="SUPFAM" id="SSF53706">
    <property type="entry name" value="Formate dehydrogenase/DMSO reductase, domains 1-3"/>
    <property type="match status" value="1"/>
</dbReference>
<name>A0A0A8X0D0_MESS1</name>
<keyword evidence="9" id="KW-0411">Iron-sulfur</keyword>
<evidence type="ECO:0000313" key="12">
    <source>
        <dbReference type="Proteomes" id="UP000031014"/>
    </source>
</evidence>
<dbReference type="InterPro" id="IPR009010">
    <property type="entry name" value="Asp_de-COase-like_dom_sf"/>
</dbReference>
<dbReference type="EMBL" id="BASE01000031">
    <property type="protein sequence ID" value="GAM13405.1"/>
    <property type="molecule type" value="Genomic_DNA"/>
</dbReference>
<evidence type="ECO:0000256" key="3">
    <source>
        <dbReference type="ARBA" id="ARBA00022485"/>
    </source>
</evidence>
<dbReference type="Gene3D" id="2.40.40.20">
    <property type="match status" value="1"/>
</dbReference>
<keyword evidence="6" id="KW-0732">Signal</keyword>
<dbReference type="STRING" id="1321606.SAMD00020551_1549"/>
<keyword evidence="5" id="KW-0479">Metal-binding</keyword>
<proteinExistence type="inferred from homology"/>
<gene>
    <name evidence="11" type="ORF">SAMD00020551_1549</name>
</gene>
<reference evidence="11 12" key="1">
    <citation type="submission" date="2013-06" db="EMBL/GenBank/DDBJ databases">
        <title>Whole genome shotgun sequence of Bacillus selenatarsenatis SF-1.</title>
        <authorList>
            <person name="Kuroda M."/>
            <person name="Sei K."/>
            <person name="Yamashita M."/>
            <person name="Ike M."/>
        </authorList>
    </citation>
    <scope>NUCLEOTIDE SEQUENCE [LARGE SCALE GENOMIC DNA]</scope>
    <source>
        <strain evidence="11 12">SF-1</strain>
    </source>
</reference>
<evidence type="ECO:0000256" key="8">
    <source>
        <dbReference type="ARBA" id="ARBA00023004"/>
    </source>
</evidence>
<keyword evidence="4" id="KW-0500">Molybdenum</keyword>
<protein>
    <submittedName>
        <fullName evidence="11">Anaerobic dehydrogenases, typically selenocysteine-containing</fullName>
    </submittedName>
</protein>
<keyword evidence="8" id="KW-0408">Iron</keyword>
<organism evidence="11 12">
    <name type="scientific">Mesobacillus selenatarsenatis (strain DSM 18680 / JCM 14380 / FERM P-15431 / SF-1)</name>
    <dbReference type="NCBI Taxonomy" id="1321606"/>
    <lineage>
        <taxon>Bacteria</taxon>
        <taxon>Bacillati</taxon>
        <taxon>Bacillota</taxon>
        <taxon>Bacilli</taxon>
        <taxon>Bacillales</taxon>
        <taxon>Bacillaceae</taxon>
        <taxon>Mesobacillus</taxon>
    </lineage>
</organism>
<dbReference type="Pfam" id="PF00384">
    <property type="entry name" value="Molybdopterin"/>
    <property type="match status" value="1"/>
</dbReference>
<evidence type="ECO:0000256" key="7">
    <source>
        <dbReference type="ARBA" id="ARBA00023002"/>
    </source>
</evidence>
<dbReference type="PROSITE" id="PS51318">
    <property type="entry name" value="TAT"/>
    <property type="match status" value="1"/>
</dbReference>
<evidence type="ECO:0000259" key="10">
    <source>
        <dbReference type="PROSITE" id="PS51669"/>
    </source>
</evidence>
<dbReference type="PROSITE" id="PS51669">
    <property type="entry name" value="4FE4S_MOW_BIS_MGD"/>
    <property type="match status" value="1"/>
</dbReference>
<dbReference type="InterPro" id="IPR006963">
    <property type="entry name" value="Mopterin_OxRdtase_4Fe-4S_dom"/>
</dbReference>
<evidence type="ECO:0000256" key="6">
    <source>
        <dbReference type="ARBA" id="ARBA00022729"/>
    </source>
</evidence>
<dbReference type="GO" id="GO:0046872">
    <property type="term" value="F:metal ion binding"/>
    <property type="evidence" value="ECO:0007669"/>
    <property type="project" value="UniProtKB-KW"/>
</dbReference>
<dbReference type="InterPro" id="IPR050612">
    <property type="entry name" value="Prok_Mopterin_Oxidored"/>
</dbReference>
<dbReference type="AlphaFoldDB" id="A0A0A8X0D0"/>
<evidence type="ECO:0000256" key="1">
    <source>
        <dbReference type="ARBA" id="ARBA00001942"/>
    </source>
</evidence>
<keyword evidence="12" id="KW-1185">Reference proteome</keyword>
<dbReference type="Proteomes" id="UP000031014">
    <property type="component" value="Unassembled WGS sequence"/>
</dbReference>
<feature type="domain" description="4Fe-4S Mo/W bis-MGD-type" evidence="10">
    <location>
        <begin position="46"/>
        <end position="117"/>
    </location>
</feature>
<dbReference type="GO" id="GO:0043546">
    <property type="term" value="F:molybdopterin cofactor binding"/>
    <property type="evidence" value="ECO:0007669"/>
    <property type="project" value="InterPro"/>
</dbReference>
<dbReference type="Pfam" id="PF01568">
    <property type="entry name" value="Molydop_binding"/>
    <property type="match status" value="1"/>
</dbReference>
<evidence type="ECO:0000313" key="11">
    <source>
        <dbReference type="EMBL" id="GAM13405.1"/>
    </source>
</evidence>
<dbReference type="PANTHER" id="PTHR43742:SF9">
    <property type="entry name" value="TETRATHIONATE REDUCTASE SUBUNIT A"/>
    <property type="match status" value="1"/>
</dbReference>
<dbReference type="SMART" id="SM00926">
    <property type="entry name" value="Molybdop_Fe4S4"/>
    <property type="match status" value="1"/>
</dbReference>
<comment type="cofactor">
    <cofactor evidence="1">
        <name>Mo-bis(molybdopterin guanine dinucleotide)</name>
        <dbReference type="ChEBI" id="CHEBI:60539"/>
    </cofactor>
</comment>
<evidence type="ECO:0000256" key="9">
    <source>
        <dbReference type="ARBA" id="ARBA00023014"/>
    </source>
</evidence>
<evidence type="ECO:0000256" key="5">
    <source>
        <dbReference type="ARBA" id="ARBA00022723"/>
    </source>
</evidence>